<evidence type="ECO:0000256" key="2">
    <source>
        <dbReference type="ARBA" id="ARBA00035119"/>
    </source>
</evidence>
<evidence type="ECO:0000313" key="8">
    <source>
        <dbReference type="Proteomes" id="UP000694559"/>
    </source>
</evidence>
<dbReference type="Pfam" id="PF10343">
    <property type="entry name" value="Q_salvage"/>
    <property type="match status" value="1"/>
</dbReference>
<proteinExistence type="inferred from homology"/>
<keyword evidence="1 6" id="KW-0378">Hydrolase</keyword>
<sequence>MPLIEERHRVLNEAGTILLEKFGGSYLTCVKESGKSAQKLLQIIVENFPSFRDEATFQ</sequence>
<evidence type="ECO:0000256" key="3">
    <source>
        <dbReference type="ARBA" id="ARBA00035306"/>
    </source>
</evidence>
<evidence type="ECO:0000313" key="7">
    <source>
        <dbReference type="Ensembl" id="ENSNNAP00000025779.1"/>
    </source>
</evidence>
<dbReference type="GO" id="GO:0016787">
    <property type="term" value="F:hydrolase activity"/>
    <property type="evidence" value="ECO:0007669"/>
    <property type="project" value="UniProtKB-KW"/>
</dbReference>
<dbReference type="PANTHER" id="PTHR21314">
    <property type="entry name" value="QUEUOSINE 5'-PHOSPHATE N-GLYCOSYLASE_HYDROLASE-RELATED"/>
    <property type="match status" value="1"/>
</dbReference>
<dbReference type="PANTHER" id="PTHR21314:SF0">
    <property type="entry name" value="QUEUOSINE 5'-PHOSPHATE N-GLYCOSYLASE_HYDROLASE"/>
    <property type="match status" value="1"/>
</dbReference>
<name>A0A8C6Y851_NAJNA</name>
<evidence type="ECO:0000256" key="6">
    <source>
        <dbReference type="RuleBase" id="RU365002"/>
    </source>
</evidence>
<dbReference type="AlphaFoldDB" id="A0A8C6Y851"/>
<reference evidence="7" key="1">
    <citation type="submission" date="2025-08" db="UniProtKB">
        <authorList>
            <consortium name="Ensembl"/>
        </authorList>
    </citation>
    <scope>IDENTIFICATION</scope>
</reference>
<evidence type="ECO:0000256" key="5">
    <source>
        <dbReference type="ARBA" id="ARBA00048204"/>
    </source>
</evidence>
<evidence type="ECO:0000256" key="4">
    <source>
        <dbReference type="ARBA" id="ARBA00035393"/>
    </source>
</evidence>
<dbReference type="GO" id="GO:0006400">
    <property type="term" value="P:tRNA modification"/>
    <property type="evidence" value="ECO:0007669"/>
    <property type="project" value="TreeGrafter"/>
</dbReference>
<organism evidence="7 8">
    <name type="scientific">Naja naja</name>
    <name type="common">Indian cobra</name>
    <dbReference type="NCBI Taxonomy" id="35670"/>
    <lineage>
        <taxon>Eukaryota</taxon>
        <taxon>Metazoa</taxon>
        <taxon>Chordata</taxon>
        <taxon>Craniata</taxon>
        <taxon>Vertebrata</taxon>
        <taxon>Euteleostomi</taxon>
        <taxon>Lepidosauria</taxon>
        <taxon>Squamata</taxon>
        <taxon>Bifurcata</taxon>
        <taxon>Unidentata</taxon>
        <taxon>Episquamata</taxon>
        <taxon>Toxicofera</taxon>
        <taxon>Serpentes</taxon>
        <taxon>Colubroidea</taxon>
        <taxon>Elapidae</taxon>
        <taxon>Elapinae</taxon>
        <taxon>Naja</taxon>
    </lineage>
</organism>
<dbReference type="EC" id="3.2.2.-" evidence="6"/>
<dbReference type="OrthoDB" id="416777at2759"/>
<comment type="catalytic activity">
    <reaction evidence="5 6">
        <text>queuosine 5'-phosphate + H2O = queuine + D-ribose 5-phosphate</text>
        <dbReference type="Rhea" id="RHEA:75387"/>
        <dbReference type="ChEBI" id="CHEBI:15377"/>
        <dbReference type="ChEBI" id="CHEBI:17433"/>
        <dbReference type="ChEBI" id="CHEBI:78346"/>
        <dbReference type="ChEBI" id="CHEBI:194371"/>
    </reaction>
    <physiologicalReaction direction="left-to-right" evidence="5 6">
        <dbReference type="Rhea" id="RHEA:75388"/>
    </physiologicalReaction>
</comment>
<evidence type="ECO:0000256" key="1">
    <source>
        <dbReference type="ARBA" id="ARBA00022801"/>
    </source>
</evidence>
<dbReference type="GeneTree" id="ENSGT00390000002374"/>
<dbReference type="Proteomes" id="UP000694559">
    <property type="component" value="Unplaced"/>
</dbReference>
<comment type="function">
    <text evidence="6">Catalyzes the hydrolysis of queuosine 5'-phosphate, releasing the nucleobase queuine (q). Is required for salvage of queuine from exogenous queuosine (Q) that is imported and then converted to queuosine 5'-phosphate intracellularly.</text>
</comment>
<reference evidence="7" key="2">
    <citation type="submission" date="2025-09" db="UniProtKB">
        <authorList>
            <consortium name="Ensembl"/>
        </authorList>
    </citation>
    <scope>IDENTIFICATION</scope>
</reference>
<dbReference type="InterPro" id="IPR019438">
    <property type="entry name" value="Q_salvage"/>
</dbReference>
<dbReference type="Ensembl" id="ENSNNAT00000027024.1">
    <property type="protein sequence ID" value="ENSNNAP00000025779.1"/>
    <property type="gene ID" value="ENSNNAG00000016811.1"/>
</dbReference>
<accession>A0A8C6Y851</accession>
<comment type="similarity">
    <text evidence="2 6">Belongs to the QNG1 protein family.</text>
</comment>
<keyword evidence="8" id="KW-1185">Reference proteome</keyword>
<protein>
    <recommendedName>
        <fullName evidence="3 6">Queuosine 5'-phosphate N-glycosylase/hydrolase</fullName>
        <ecNumber evidence="6">3.2.2.-</ecNumber>
    </recommendedName>
    <alternativeName>
        <fullName evidence="4 6">Queuosine-nucleotide N-glycosylase/hydrolase</fullName>
    </alternativeName>
</protein>